<keyword evidence="2" id="KW-1185">Reference proteome</keyword>
<evidence type="ECO:0000313" key="2">
    <source>
        <dbReference type="Proteomes" id="UP001308776"/>
    </source>
</evidence>
<dbReference type="EMBL" id="JAQGFR010000209">
    <property type="protein sequence ID" value="MEB8514485.1"/>
    <property type="molecule type" value="Genomic_DNA"/>
</dbReference>
<accession>A0ABU6FR08</accession>
<dbReference type="RefSeq" id="WP_155735168.1">
    <property type="nucleotide sequence ID" value="NZ_JAAZTX010000034.1"/>
</dbReference>
<reference evidence="1 2" key="1">
    <citation type="submission" date="2022-11" db="EMBL/GenBank/DDBJ databases">
        <title>Comparative genomics analysis of Acidithiobacillus ferriphilus.</title>
        <authorList>
            <person name="Ma L."/>
        </authorList>
    </citation>
    <scope>NUCLEOTIDE SEQUENCE [LARGE SCALE GENOMIC DNA]</scope>
    <source>
        <strain evidence="1 2">DY15</strain>
    </source>
</reference>
<gene>
    <name evidence="1" type="ORF">OW717_10605</name>
</gene>
<dbReference type="Proteomes" id="UP001308776">
    <property type="component" value="Unassembled WGS sequence"/>
</dbReference>
<name>A0ABU6FR08_9PROT</name>
<organism evidence="1 2">
    <name type="scientific">Acidithiobacillus ferriphilus</name>
    <dbReference type="NCBI Taxonomy" id="1689834"/>
    <lineage>
        <taxon>Bacteria</taxon>
        <taxon>Pseudomonadati</taxon>
        <taxon>Pseudomonadota</taxon>
        <taxon>Acidithiobacillia</taxon>
        <taxon>Acidithiobacillales</taxon>
        <taxon>Acidithiobacillaceae</taxon>
        <taxon>Acidithiobacillus</taxon>
    </lineage>
</organism>
<sequence>MASATVRVSASREWRSFGIKANGRVSLEINIAEAYQNLLQMADAFIMPSWATVPEAAHSDGTIALHGMVKKRLIKRLSEFLLLASVRIAYTELASHARSLEGGLP</sequence>
<protein>
    <submittedName>
        <fullName evidence="1">Uncharacterized protein</fullName>
    </submittedName>
</protein>
<proteinExistence type="predicted"/>
<evidence type="ECO:0000313" key="1">
    <source>
        <dbReference type="EMBL" id="MEB8514485.1"/>
    </source>
</evidence>
<comment type="caution">
    <text evidence="1">The sequence shown here is derived from an EMBL/GenBank/DDBJ whole genome shotgun (WGS) entry which is preliminary data.</text>
</comment>